<evidence type="ECO:0000256" key="1">
    <source>
        <dbReference type="SAM" id="MobiDB-lite"/>
    </source>
</evidence>
<feature type="region of interest" description="Disordered" evidence="1">
    <location>
        <begin position="229"/>
        <end position="252"/>
    </location>
</feature>
<sequence>MYPKKIMKQELIDEASTGSLGIAQESGWMTTAVFYKWLVNFQAHVKASLDDIVLLVVISYSIISVIKVQYSTKLMAKQQRSKLHVNGIQKTGLWPVDPNVFPDYLFEPAETTNIPMQQDRIEHKEDSTAAKNLAGPSQVAESISTSLIIANTSAADNPRPLSAAQSRDRVTAIPMTPTSYKMILQDMNSNVPIIMPSPVPKGIYVAGQGKRKPRKKLTVLLSTSTPNIEEAKAKSAPPPVPKKNTRKVTKALDFNSDSENDLSFLLETEDDDKDCPFIYCNDVYSRFKPKEV</sequence>
<evidence type="ECO:0000313" key="2">
    <source>
        <dbReference type="EMBL" id="KAK9883271.1"/>
    </source>
</evidence>
<dbReference type="EMBL" id="JARQZJ010000091">
    <property type="protein sequence ID" value="KAK9883271.1"/>
    <property type="molecule type" value="Genomic_DNA"/>
</dbReference>
<evidence type="ECO:0000313" key="3">
    <source>
        <dbReference type="Proteomes" id="UP001431783"/>
    </source>
</evidence>
<name>A0AAW1UI58_9CUCU</name>
<organism evidence="2 3">
    <name type="scientific">Henosepilachna vigintioctopunctata</name>
    <dbReference type="NCBI Taxonomy" id="420089"/>
    <lineage>
        <taxon>Eukaryota</taxon>
        <taxon>Metazoa</taxon>
        <taxon>Ecdysozoa</taxon>
        <taxon>Arthropoda</taxon>
        <taxon>Hexapoda</taxon>
        <taxon>Insecta</taxon>
        <taxon>Pterygota</taxon>
        <taxon>Neoptera</taxon>
        <taxon>Endopterygota</taxon>
        <taxon>Coleoptera</taxon>
        <taxon>Polyphaga</taxon>
        <taxon>Cucujiformia</taxon>
        <taxon>Coccinelloidea</taxon>
        <taxon>Coccinellidae</taxon>
        <taxon>Epilachninae</taxon>
        <taxon>Epilachnini</taxon>
        <taxon>Henosepilachna</taxon>
    </lineage>
</organism>
<comment type="caution">
    <text evidence="2">The sequence shown here is derived from an EMBL/GenBank/DDBJ whole genome shotgun (WGS) entry which is preliminary data.</text>
</comment>
<proteinExistence type="predicted"/>
<dbReference type="AlphaFoldDB" id="A0AAW1UI58"/>
<protein>
    <submittedName>
        <fullName evidence="2">Uncharacterized protein</fullName>
    </submittedName>
</protein>
<accession>A0AAW1UI58</accession>
<gene>
    <name evidence="2" type="ORF">WA026_001454</name>
</gene>
<dbReference type="Proteomes" id="UP001431783">
    <property type="component" value="Unassembled WGS sequence"/>
</dbReference>
<reference evidence="2 3" key="1">
    <citation type="submission" date="2023-03" db="EMBL/GenBank/DDBJ databases">
        <title>Genome insight into feeding habits of ladybird beetles.</title>
        <authorList>
            <person name="Li H.-S."/>
            <person name="Huang Y.-H."/>
            <person name="Pang H."/>
        </authorList>
    </citation>
    <scope>NUCLEOTIDE SEQUENCE [LARGE SCALE GENOMIC DNA]</scope>
    <source>
        <strain evidence="2">SYSU_2023b</strain>
        <tissue evidence="2">Whole body</tissue>
    </source>
</reference>
<keyword evidence="3" id="KW-1185">Reference proteome</keyword>